<protein>
    <recommendedName>
        <fullName evidence="4">C-type lectin domain-containing protein</fullName>
    </recommendedName>
</protein>
<evidence type="ECO:0000313" key="3">
    <source>
        <dbReference type="Proteomes" id="UP000286415"/>
    </source>
</evidence>
<feature type="signal peptide" evidence="1">
    <location>
        <begin position="1"/>
        <end position="17"/>
    </location>
</feature>
<name>A0A8T1ML81_CLOSI</name>
<dbReference type="Proteomes" id="UP000286415">
    <property type="component" value="Unassembled WGS sequence"/>
</dbReference>
<keyword evidence="3" id="KW-1185">Reference proteome</keyword>
<dbReference type="OrthoDB" id="6276927at2759"/>
<dbReference type="EMBL" id="NIRI02000042">
    <property type="protein sequence ID" value="KAG5449688.1"/>
    <property type="molecule type" value="Genomic_DNA"/>
</dbReference>
<gene>
    <name evidence="2" type="ORF">CSKR_201024</name>
</gene>
<organism evidence="2 3">
    <name type="scientific">Clonorchis sinensis</name>
    <name type="common">Chinese liver fluke</name>
    <dbReference type="NCBI Taxonomy" id="79923"/>
    <lineage>
        <taxon>Eukaryota</taxon>
        <taxon>Metazoa</taxon>
        <taxon>Spiralia</taxon>
        <taxon>Lophotrochozoa</taxon>
        <taxon>Platyhelminthes</taxon>
        <taxon>Trematoda</taxon>
        <taxon>Digenea</taxon>
        <taxon>Opisthorchiida</taxon>
        <taxon>Opisthorchiata</taxon>
        <taxon>Opisthorchiidae</taxon>
        <taxon>Clonorchis</taxon>
    </lineage>
</organism>
<reference evidence="2 3" key="1">
    <citation type="journal article" date="2018" name="Biotechnol. Adv.">
        <title>Improved genomic resources and new bioinformatic workflow for the carcinogenic parasite Clonorchis sinensis: Biotechnological implications.</title>
        <authorList>
            <person name="Wang D."/>
            <person name="Korhonen P.K."/>
            <person name="Gasser R.B."/>
            <person name="Young N.D."/>
        </authorList>
    </citation>
    <scope>NUCLEOTIDE SEQUENCE [LARGE SCALE GENOMIC DNA]</scope>
    <source>
        <strain evidence="2">Cs-k2</strain>
    </source>
</reference>
<comment type="caution">
    <text evidence="2">The sequence shown here is derived from an EMBL/GenBank/DDBJ whole genome shotgun (WGS) entry which is preliminary data.</text>
</comment>
<proteinExistence type="predicted"/>
<dbReference type="AlphaFoldDB" id="A0A8T1ML81"/>
<sequence>MSTAVTAIAFGLWIVSAQKQAEKHAAPFPQTALRYVFGPHMVTLEDAEEYCKKFKGFVVRDYKSVLLDMIGLPGRPFWYRGSRAFTSSNALVATLGVPYTIGVKRTCTVFAGYDLIAPVPCDYRALPWCQISIFGVGEAQRRHPSQWVQKPIMEWMYDKENQTAIQEHAGVY</sequence>
<keyword evidence="1" id="KW-0732">Signal</keyword>
<feature type="chain" id="PRO_5035838213" description="C-type lectin domain-containing protein" evidence="1">
    <location>
        <begin position="18"/>
        <end position="172"/>
    </location>
</feature>
<evidence type="ECO:0000256" key="1">
    <source>
        <dbReference type="SAM" id="SignalP"/>
    </source>
</evidence>
<reference evidence="2 3" key="2">
    <citation type="journal article" date="2021" name="Genomics">
        <title>High-quality reference genome for Clonorchis sinensis.</title>
        <authorList>
            <person name="Young N.D."/>
            <person name="Stroehlein A.J."/>
            <person name="Kinkar L."/>
            <person name="Wang T."/>
            <person name="Sohn W.M."/>
            <person name="Chang B.C.H."/>
            <person name="Kaur P."/>
            <person name="Weisz D."/>
            <person name="Dudchenko O."/>
            <person name="Aiden E.L."/>
            <person name="Korhonen P.K."/>
            <person name="Gasser R.B."/>
        </authorList>
    </citation>
    <scope>NUCLEOTIDE SEQUENCE [LARGE SCALE GENOMIC DNA]</scope>
    <source>
        <strain evidence="2">Cs-k2</strain>
    </source>
</reference>
<evidence type="ECO:0008006" key="4">
    <source>
        <dbReference type="Google" id="ProtNLM"/>
    </source>
</evidence>
<accession>A0A8T1ML81</accession>
<evidence type="ECO:0000313" key="2">
    <source>
        <dbReference type="EMBL" id="KAG5449688.1"/>
    </source>
</evidence>